<dbReference type="SUPFAM" id="SSF75005">
    <property type="entry name" value="Arabinanase/levansucrase/invertase"/>
    <property type="match status" value="1"/>
</dbReference>
<reference evidence="4 5" key="2">
    <citation type="journal article" date="2010" name="J. Bacteriol.">
        <title>Genome sequence of the polysaccharide-degrading, thermophilic anaerobe Spirochaeta thermophila DSM 6192.</title>
        <authorList>
            <person name="Angelov A."/>
            <person name="Liebl S."/>
            <person name="Ballschmiter M."/>
            <person name="Bomeke M."/>
            <person name="Lehmann R."/>
            <person name="Liesegang H."/>
            <person name="Daniel R."/>
            <person name="Liebl W."/>
        </authorList>
    </citation>
    <scope>NUCLEOTIDE SEQUENCE [LARGE SCALE GENOMIC DNA]</scope>
    <source>
        <strain evidence="5">ATCC 49972 / DSM 6192 / RI 19.B1</strain>
    </source>
</reference>
<evidence type="ECO:0000313" key="4">
    <source>
        <dbReference type="EMBL" id="ADN02671.1"/>
    </source>
</evidence>
<evidence type="ECO:0000256" key="1">
    <source>
        <dbReference type="ARBA" id="ARBA00022676"/>
    </source>
</evidence>
<dbReference type="PIRSF" id="PIRSF016202">
    <property type="entry name" value="PH1107"/>
    <property type="match status" value="1"/>
</dbReference>
<protein>
    <submittedName>
        <fullName evidence="4">Putative glycosidase</fullName>
    </submittedName>
</protein>
<dbReference type="PANTHER" id="PTHR34106">
    <property type="entry name" value="GLYCOSIDASE"/>
    <property type="match status" value="1"/>
</dbReference>
<gene>
    <name evidence="4" type="ordered locus">STHERM_c17360</name>
</gene>
<name>E0RP09_WINT6</name>
<dbReference type="HOGENOM" id="CLU_046648_0_0_12"/>
<dbReference type="KEGG" id="sta:STHERM_c17360"/>
<dbReference type="PANTHER" id="PTHR34106:SF5">
    <property type="entry name" value="GLYCOSIDASE"/>
    <property type="match status" value="1"/>
</dbReference>
<evidence type="ECO:0000256" key="3">
    <source>
        <dbReference type="ARBA" id="ARBA00024356"/>
    </source>
</evidence>
<dbReference type="GO" id="GO:0016798">
    <property type="term" value="F:hydrolase activity, acting on glycosyl bonds"/>
    <property type="evidence" value="ECO:0007669"/>
    <property type="project" value="UniProtKB-KW"/>
</dbReference>
<evidence type="ECO:0000256" key="2">
    <source>
        <dbReference type="ARBA" id="ARBA00022679"/>
    </source>
</evidence>
<dbReference type="PaxDb" id="665571-STHERM_c17360"/>
<dbReference type="GO" id="GO:0016757">
    <property type="term" value="F:glycosyltransferase activity"/>
    <property type="evidence" value="ECO:0007669"/>
    <property type="project" value="UniProtKB-KW"/>
</dbReference>
<dbReference type="AlphaFoldDB" id="E0RP09"/>
<accession>E0RP09</accession>
<keyword evidence="4" id="KW-0326">Glycosidase</keyword>
<proteinExistence type="inferred from homology"/>
<dbReference type="InterPro" id="IPR023296">
    <property type="entry name" value="Glyco_hydro_beta-prop_sf"/>
</dbReference>
<dbReference type="EMBL" id="CP001698">
    <property type="protein sequence ID" value="ADN02671.1"/>
    <property type="molecule type" value="Genomic_DNA"/>
</dbReference>
<sequence>MERHPENPLIRPEDVSPSNPEYEVVGAFNPGAIKVGDEYILLLRVAERVRKEEGWIRVPHVEFREEGNGIPSVLSFREDDPDVRLKDTRGVVYKGVDYLSSMSHIRLARSTDGVHFTVEREPFLFPASPVERFGVEDARVVYLEGRYWINFTVVSPDGWATALASTTDFRTVERHGIIFHPQNKDVCLFPEKIKGKYAALHRPNNEGFGKPSIWYAESPDLLHWGAHSCLARPRPTVWEAMKIGGGAPSIRTTEGWLQIYHAKGEGQRYTLFALLLDHEDPRKIVARGTVPLMEPEAPYEKEGFFGNVLFTNGIIAHEDGTLSIYYGAADQYTCLVRTGVDEVLAHLEAHGERGPRAAG</sequence>
<reference key="1">
    <citation type="submission" date="2009-08" db="EMBL/GenBank/DDBJ databases">
        <title>The genome sequence of Spirochaeta thermophila DSM6192.</title>
        <authorList>
            <person name="Angelov A."/>
            <person name="Mientus M."/>
            <person name="Wittenberg S."/>
            <person name="Lehmann R."/>
            <person name="Liesegang H."/>
            <person name="Daniel R."/>
            <person name="Liebl W."/>
        </authorList>
    </citation>
    <scope>NUCLEOTIDE SEQUENCE</scope>
    <source>
        <strain>DSM 6192</strain>
    </source>
</reference>
<keyword evidence="2" id="KW-0808">Transferase</keyword>
<dbReference type="CDD" id="cd18612">
    <property type="entry name" value="GH130_Lin0857-like"/>
    <property type="match status" value="1"/>
</dbReference>
<dbReference type="Gene3D" id="2.115.10.20">
    <property type="entry name" value="Glycosyl hydrolase domain, family 43"/>
    <property type="match status" value="1"/>
</dbReference>
<organism evidence="4 5">
    <name type="scientific">Winmispira thermophila (strain ATCC 49972 / DSM 6192 / RI 19.B1)</name>
    <name type="common">Spirochaeta thermophila</name>
    <dbReference type="NCBI Taxonomy" id="665571"/>
    <lineage>
        <taxon>Bacteria</taxon>
        <taxon>Pseudomonadati</taxon>
        <taxon>Spirochaetota</taxon>
        <taxon>Spirochaetia</taxon>
        <taxon>Winmispirales</taxon>
        <taxon>Winmispiraceae</taxon>
        <taxon>Winmispira</taxon>
    </lineage>
</organism>
<evidence type="ECO:0000313" key="5">
    <source>
        <dbReference type="Proteomes" id="UP000001296"/>
    </source>
</evidence>
<dbReference type="Proteomes" id="UP000001296">
    <property type="component" value="Chromosome"/>
</dbReference>
<dbReference type="Pfam" id="PF04041">
    <property type="entry name" value="Glyco_hydro_130"/>
    <property type="match status" value="1"/>
</dbReference>
<comment type="similarity">
    <text evidence="3">Belongs to the glycosyl hydrolase 130 family.</text>
</comment>
<dbReference type="eggNOG" id="COG2152">
    <property type="taxonomic scope" value="Bacteria"/>
</dbReference>
<keyword evidence="4" id="KW-0378">Hydrolase</keyword>
<keyword evidence="1" id="KW-0328">Glycosyltransferase</keyword>
<dbReference type="RefSeq" id="WP_013314510.1">
    <property type="nucleotide sequence ID" value="NC_014484.1"/>
</dbReference>
<dbReference type="InterPro" id="IPR007184">
    <property type="entry name" value="Mannoside_phosphorylase"/>
</dbReference>